<accession>A0A1M6VFR2</accession>
<name>A0A1M6VFR2_SELRU</name>
<protein>
    <submittedName>
        <fullName evidence="1">Uncharacterized protein</fullName>
    </submittedName>
</protein>
<organism evidence="1 2">
    <name type="scientific">Selenomonas ruminantium</name>
    <dbReference type="NCBI Taxonomy" id="971"/>
    <lineage>
        <taxon>Bacteria</taxon>
        <taxon>Bacillati</taxon>
        <taxon>Bacillota</taxon>
        <taxon>Negativicutes</taxon>
        <taxon>Selenomonadales</taxon>
        <taxon>Selenomonadaceae</taxon>
        <taxon>Selenomonas</taxon>
    </lineage>
</organism>
<dbReference type="Proteomes" id="UP000184263">
    <property type="component" value="Unassembled WGS sequence"/>
</dbReference>
<evidence type="ECO:0000313" key="2">
    <source>
        <dbReference type="Proteomes" id="UP000184263"/>
    </source>
</evidence>
<dbReference type="AlphaFoldDB" id="A0A1M6VFR2"/>
<reference evidence="1 2" key="1">
    <citation type="submission" date="2016-11" db="EMBL/GenBank/DDBJ databases">
        <authorList>
            <person name="Jaros S."/>
            <person name="Januszkiewicz K."/>
            <person name="Wedrychowicz H."/>
        </authorList>
    </citation>
    <scope>NUCLEOTIDE SEQUENCE [LARGE SCALE GENOMIC DNA]</scope>
    <source>
        <strain evidence="1 2">HD4</strain>
    </source>
</reference>
<proteinExistence type="predicted"/>
<dbReference type="EMBL" id="FRBC01000018">
    <property type="protein sequence ID" value="SHK80299.1"/>
    <property type="molecule type" value="Genomic_DNA"/>
</dbReference>
<sequence length="197" mass="22627">MPEAAGIMETIGDEAMKTDLEEIKAITIGHFGSLSLDHADLPAIYASIPAPMKMTWFKLCCDCMDLEDYSLYLKKSWLDEEDPNQDANVSREEIVAYFRKATKLMNAAEQAYFDALPDKITIYRGVSPHRAVYGLSWTPDHEIAMRYKRRYETGEVQGEMLTATIDKKHALCYIDELQERELVVDVFRIRNQIETMS</sequence>
<gene>
    <name evidence="1" type="ORF">SAMN05216582_11844</name>
</gene>
<evidence type="ECO:0000313" key="1">
    <source>
        <dbReference type="EMBL" id="SHK80299.1"/>
    </source>
</evidence>